<evidence type="ECO:0000313" key="11">
    <source>
        <dbReference type="EMBL" id="CUQ80716.1"/>
    </source>
</evidence>
<dbReference type="FunFam" id="4.10.860.10:FF:000002">
    <property type="entry name" value="UvrABC system protein C"/>
    <property type="match status" value="1"/>
</dbReference>
<evidence type="ECO:0000259" key="10">
    <source>
        <dbReference type="PROSITE" id="PS50165"/>
    </source>
</evidence>
<keyword evidence="6 7" id="KW-0742">SOS response</keyword>
<keyword evidence="5 7" id="KW-0234">DNA repair</keyword>
<dbReference type="FunFam" id="3.40.1440.10:FF:000001">
    <property type="entry name" value="UvrABC system protein C"/>
    <property type="match status" value="1"/>
</dbReference>
<dbReference type="Proteomes" id="UP000095662">
    <property type="component" value="Unassembled WGS sequence"/>
</dbReference>
<evidence type="ECO:0000256" key="7">
    <source>
        <dbReference type="HAMAP-Rule" id="MF_00203"/>
    </source>
</evidence>
<feature type="domain" description="UvrC family homology region profile" evidence="10">
    <location>
        <begin position="258"/>
        <end position="484"/>
    </location>
</feature>
<comment type="function">
    <text evidence="7">The UvrABC repair system catalyzes the recognition and processing of DNA lesions. UvrC both incises the 5' and 3' sides of the lesion. The N-terminal half is responsible for the 3' incision and the C-terminal half is responsible for the 5' incision.</text>
</comment>
<comment type="similarity">
    <text evidence="7">Belongs to the UvrC family.</text>
</comment>
<dbReference type="InterPro" id="IPR001943">
    <property type="entry name" value="UVR_dom"/>
</dbReference>
<evidence type="ECO:0000256" key="5">
    <source>
        <dbReference type="ARBA" id="ARBA00023204"/>
    </source>
</evidence>
<dbReference type="InterPro" id="IPR047296">
    <property type="entry name" value="GIY-YIG_UvrC_Cho"/>
</dbReference>
<keyword evidence="4 7" id="KW-0267">Excision nuclease</keyword>
<comment type="subunit">
    <text evidence="7">Interacts with UvrB in an incision complex.</text>
</comment>
<dbReference type="GO" id="GO:0006289">
    <property type="term" value="P:nucleotide-excision repair"/>
    <property type="evidence" value="ECO:0007669"/>
    <property type="project" value="UniProtKB-UniRule"/>
</dbReference>
<organism evidence="11 12">
    <name type="scientific">[Eubacterium] siraeum</name>
    <dbReference type="NCBI Taxonomy" id="39492"/>
    <lineage>
        <taxon>Bacteria</taxon>
        <taxon>Bacillati</taxon>
        <taxon>Bacillota</taxon>
        <taxon>Clostridia</taxon>
        <taxon>Eubacteriales</taxon>
        <taxon>Oscillospiraceae</taxon>
        <taxon>Oscillospiraceae incertae sedis</taxon>
    </lineage>
</organism>
<dbReference type="GO" id="GO:0009380">
    <property type="term" value="C:excinuclease repair complex"/>
    <property type="evidence" value="ECO:0007669"/>
    <property type="project" value="InterPro"/>
</dbReference>
<dbReference type="GO" id="GO:0009381">
    <property type="term" value="F:excinuclease ABC activity"/>
    <property type="evidence" value="ECO:0007669"/>
    <property type="project" value="UniProtKB-UniRule"/>
</dbReference>
<evidence type="ECO:0000256" key="1">
    <source>
        <dbReference type="ARBA" id="ARBA00022490"/>
    </source>
</evidence>
<dbReference type="SUPFAM" id="SSF46600">
    <property type="entry name" value="C-terminal UvrC-binding domain of UvrB"/>
    <property type="match status" value="1"/>
</dbReference>
<dbReference type="GO" id="GO:0003677">
    <property type="term" value="F:DNA binding"/>
    <property type="evidence" value="ECO:0007669"/>
    <property type="project" value="UniProtKB-UniRule"/>
</dbReference>
<dbReference type="InterPro" id="IPR001162">
    <property type="entry name" value="UvrC_RNase_H_dom"/>
</dbReference>
<dbReference type="PROSITE" id="PS50164">
    <property type="entry name" value="GIY_YIG"/>
    <property type="match status" value="1"/>
</dbReference>
<keyword evidence="3 7" id="KW-0228">DNA excision</keyword>
<comment type="subcellular location">
    <subcellularLocation>
        <location evidence="7">Cytoplasm</location>
    </subcellularLocation>
</comment>
<dbReference type="PROSITE" id="PS50151">
    <property type="entry name" value="UVR"/>
    <property type="match status" value="1"/>
</dbReference>
<dbReference type="Pfam" id="PF22920">
    <property type="entry name" value="UvrC_RNaseH"/>
    <property type="match status" value="1"/>
</dbReference>
<dbReference type="Pfam" id="PF02151">
    <property type="entry name" value="UVR"/>
    <property type="match status" value="1"/>
</dbReference>
<gene>
    <name evidence="7 11" type="primary">uvrC</name>
    <name evidence="11" type="ORF">ERS852540_00091</name>
</gene>
<dbReference type="Gene3D" id="3.40.1440.10">
    <property type="entry name" value="GIY-YIG endonuclease"/>
    <property type="match status" value="1"/>
</dbReference>
<dbReference type="STRING" id="39492.ERS852540_00091"/>
<sequence length="608" mass="69455">MNDRLGFLRDKSNKLSLSPGVYLMKDKTGRIIYVGKAKALKNRVTTYFHALESHNAKTRKLVENIYDFDFIVTPSELDALVLECSLIKQYNPKYNILLKDDKGYNYIKITKEPYPRISYALNCNDKNAEYLGPFTSGFTAKQAVDEVNRIFMFPSCHKVFPRDFRKERPCLNYHIKRCMGVCTGKIKQDEYNSLIHSAIEYMQNGSKASVERLTEQMYEASENLEFEKAAKLRDRINAIEKMKDGQDIFSDKTYDFDVVALAQNVELASIAVMCYRGGRITDKMNFFIGDEYDPGQMRSDFLVEYYSARTDAIPKQIYIDKEMEDSAILEEYFSALCGHKVTVTVAQRGEGLSRVLLAKQNASEYLSMKVGRTVKEINALEDLAKLLGLPKIPTVIESYDISNLGEDSRVGGMIVYRNGRPYKAGYRKFTIKNVIGQNDYACMQEVLQRRIQRYLDGDESFAPLPDLILLDGGKGHVHAVQQVLDSMNVSIPLYGLVKDDKHRTRAIAAQGEEIQINANRKLFSLMTNIQDEVHRFSLSFQQQTHKKKTYELELTKIKGIGEAKALALIKHFKTKQALKDASPDEIASVAKVKEEKAKEIYDFIKENF</sequence>
<keyword evidence="2 7" id="KW-0227">DNA damage</keyword>
<dbReference type="InterPro" id="IPR038476">
    <property type="entry name" value="UvrC_RNase_H_dom_sf"/>
</dbReference>
<dbReference type="Gene3D" id="3.30.420.340">
    <property type="entry name" value="UvrC, RNAse H endonuclease domain"/>
    <property type="match status" value="1"/>
</dbReference>
<dbReference type="Pfam" id="PF14520">
    <property type="entry name" value="HHH_5"/>
    <property type="match status" value="1"/>
</dbReference>
<evidence type="ECO:0000256" key="4">
    <source>
        <dbReference type="ARBA" id="ARBA00022881"/>
    </source>
</evidence>
<dbReference type="GO" id="GO:0005737">
    <property type="term" value="C:cytoplasm"/>
    <property type="evidence" value="ECO:0007669"/>
    <property type="project" value="UniProtKB-SubCell"/>
</dbReference>
<dbReference type="InterPro" id="IPR000305">
    <property type="entry name" value="GIY-YIG_endonuc"/>
</dbReference>
<feature type="domain" description="GIY-YIG" evidence="9">
    <location>
        <begin position="17"/>
        <end position="96"/>
    </location>
</feature>
<keyword evidence="1 7" id="KW-0963">Cytoplasm</keyword>
<proteinExistence type="inferred from homology"/>
<dbReference type="InterPro" id="IPR004791">
    <property type="entry name" value="UvrC"/>
</dbReference>
<evidence type="ECO:0000256" key="3">
    <source>
        <dbReference type="ARBA" id="ARBA00022769"/>
    </source>
</evidence>
<dbReference type="Pfam" id="PF01541">
    <property type="entry name" value="GIY-YIG"/>
    <property type="match status" value="1"/>
</dbReference>
<dbReference type="GO" id="GO:0009432">
    <property type="term" value="P:SOS response"/>
    <property type="evidence" value="ECO:0007669"/>
    <property type="project" value="UniProtKB-UniRule"/>
</dbReference>
<dbReference type="NCBIfam" id="TIGR00194">
    <property type="entry name" value="uvrC"/>
    <property type="match status" value="1"/>
</dbReference>
<name>A0A174Z947_9FIRM</name>
<dbReference type="EMBL" id="CZBY01000001">
    <property type="protein sequence ID" value="CUQ80716.1"/>
    <property type="molecule type" value="Genomic_DNA"/>
</dbReference>
<dbReference type="InterPro" id="IPR035901">
    <property type="entry name" value="GIY-YIG_endonuc_sf"/>
</dbReference>
<dbReference type="Pfam" id="PF08459">
    <property type="entry name" value="UvrC_RNaseH_dom"/>
    <property type="match status" value="1"/>
</dbReference>
<dbReference type="SUPFAM" id="SSF47781">
    <property type="entry name" value="RuvA domain 2-like"/>
    <property type="match status" value="1"/>
</dbReference>
<dbReference type="InterPro" id="IPR036876">
    <property type="entry name" value="UVR_dom_sf"/>
</dbReference>
<dbReference type="SMART" id="SM00278">
    <property type="entry name" value="HhH1"/>
    <property type="match status" value="2"/>
</dbReference>
<dbReference type="PANTHER" id="PTHR30562">
    <property type="entry name" value="UVRC/OXIDOREDUCTASE"/>
    <property type="match status" value="1"/>
</dbReference>
<evidence type="ECO:0000259" key="9">
    <source>
        <dbReference type="PROSITE" id="PS50164"/>
    </source>
</evidence>
<dbReference type="SMART" id="SM00465">
    <property type="entry name" value="GIYc"/>
    <property type="match status" value="1"/>
</dbReference>
<dbReference type="PROSITE" id="PS50165">
    <property type="entry name" value="UVRC"/>
    <property type="match status" value="1"/>
</dbReference>
<evidence type="ECO:0000313" key="12">
    <source>
        <dbReference type="Proteomes" id="UP000095662"/>
    </source>
</evidence>
<dbReference type="OrthoDB" id="9804933at2"/>
<dbReference type="InterPro" id="IPR003583">
    <property type="entry name" value="Hlx-hairpin-Hlx_DNA-bd_motif"/>
</dbReference>
<protein>
    <recommendedName>
        <fullName evidence="7">UvrABC system protein C</fullName>
        <shortName evidence="7">Protein UvrC</shortName>
    </recommendedName>
    <alternativeName>
        <fullName evidence="7">Excinuclease ABC subunit C</fullName>
    </alternativeName>
</protein>
<dbReference type="InterPro" id="IPR050066">
    <property type="entry name" value="UvrABC_protein_C"/>
</dbReference>
<feature type="domain" description="UVR" evidence="8">
    <location>
        <begin position="207"/>
        <end position="242"/>
    </location>
</feature>
<accession>A0A174Z947</accession>
<dbReference type="CDD" id="cd10434">
    <property type="entry name" value="GIY-YIG_UvrC_Cho"/>
    <property type="match status" value="1"/>
</dbReference>
<evidence type="ECO:0000259" key="8">
    <source>
        <dbReference type="PROSITE" id="PS50151"/>
    </source>
</evidence>
<dbReference type="HAMAP" id="MF_00203">
    <property type="entry name" value="UvrC"/>
    <property type="match status" value="1"/>
</dbReference>
<reference evidence="11 12" key="1">
    <citation type="submission" date="2015-09" db="EMBL/GenBank/DDBJ databases">
        <authorList>
            <consortium name="Pathogen Informatics"/>
        </authorList>
    </citation>
    <scope>NUCLEOTIDE SEQUENCE [LARGE SCALE GENOMIC DNA]</scope>
    <source>
        <strain evidence="11 12">2789STDY5834928</strain>
    </source>
</reference>
<dbReference type="AlphaFoldDB" id="A0A174Z947"/>
<dbReference type="SUPFAM" id="SSF82771">
    <property type="entry name" value="GIY-YIG endonuclease"/>
    <property type="match status" value="1"/>
</dbReference>
<dbReference type="Gene3D" id="1.10.150.20">
    <property type="entry name" value="5' to 3' exonuclease, C-terminal subdomain"/>
    <property type="match status" value="1"/>
</dbReference>
<dbReference type="InterPro" id="IPR010994">
    <property type="entry name" value="RuvA_2-like"/>
</dbReference>
<evidence type="ECO:0000256" key="6">
    <source>
        <dbReference type="ARBA" id="ARBA00023236"/>
    </source>
</evidence>
<dbReference type="Gene3D" id="4.10.860.10">
    <property type="entry name" value="UVR domain"/>
    <property type="match status" value="1"/>
</dbReference>
<dbReference type="PANTHER" id="PTHR30562:SF1">
    <property type="entry name" value="UVRABC SYSTEM PROTEIN C"/>
    <property type="match status" value="1"/>
</dbReference>
<evidence type="ECO:0000256" key="2">
    <source>
        <dbReference type="ARBA" id="ARBA00022763"/>
    </source>
</evidence>